<evidence type="ECO:0000256" key="4">
    <source>
        <dbReference type="ARBA" id="ARBA00022729"/>
    </source>
</evidence>
<organism evidence="9 10">
    <name type="scientific">Tigriopus californicus</name>
    <name type="common">Marine copepod</name>
    <dbReference type="NCBI Taxonomy" id="6832"/>
    <lineage>
        <taxon>Eukaryota</taxon>
        <taxon>Metazoa</taxon>
        <taxon>Ecdysozoa</taxon>
        <taxon>Arthropoda</taxon>
        <taxon>Crustacea</taxon>
        <taxon>Multicrustacea</taxon>
        <taxon>Hexanauplia</taxon>
        <taxon>Copepoda</taxon>
        <taxon>Harpacticoida</taxon>
        <taxon>Harpacticidae</taxon>
        <taxon>Tigriopus</taxon>
    </lineage>
</organism>
<feature type="transmembrane region" description="Helical" evidence="8">
    <location>
        <begin position="483"/>
        <end position="501"/>
    </location>
</feature>
<feature type="transmembrane region" description="Helical" evidence="8">
    <location>
        <begin position="705"/>
        <end position="724"/>
    </location>
</feature>
<reference evidence="9 10" key="1">
    <citation type="journal article" date="2018" name="Nat. Ecol. Evol.">
        <title>Genomic signatures of mitonuclear coevolution across populations of Tigriopus californicus.</title>
        <authorList>
            <person name="Barreto F.S."/>
            <person name="Watson E.T."/>
            <person name="Lima T.G."/>
            <person name="Willett C.S."/>
            <person name="Edmands S."/>
            <person name="Li W."/>
            <person name="Burton R.S."/>
        </authorList>
    </citation>
    <scope>NUCLEOTIDE SEQUENCE [LARGE SCALE GENOMIC DNA]</scope>
    <source>
        <strain evidence="9 10">San Diego</strain>
    </source>
</reference>
<feature type="transmembrane region" description="Helical" evidence="8">
    <location>
        <begin position="538"/>
        <end position="563"/>
    </location>
</feature>
<evidence type="ECO:0000313" key="9">
    <source>
        <dbReference type="EMBL" id="TRY76664.1"/>
    </source>
</evidence>
<feature type="transmembrane region" description="Helical" evidence="8">
    <location>
        <begin position="584"/>
        <end position="603"/>
    </location>
</feature>
<sequence>MIAGASSTTTKSTIAMDVIHLDLNHTQEDLTLHIPSAQDHSVNIIISPNALNKNSLRIRTKSLFELSVIVNNIEGSLFWSLRPHENGTGLEKQERTMFIGQRVTVETLSSQQAICALISVQALDHRYHDEEHNIRFQNRWQTMRTFASLDVPLTGEFEDGFYIVALVLTSNSYCESQEDLWSIQSPHDQKEIEIQVYQSKEDMGLALYVTLMTFTGFFIVTLVLAAVFRLPQEDLWSIQSPHDQKEIEIQVYQSKEDMGLALYVTLMTFTGFFIVTLVLAAVFRLPLEGRLIQILQELNGEVGVYAPLSSRNEALQVQEPCEQTPLAPADKRPLTLQDLGAQLAEANSPAQAYIRSTLYCWLVFLMGLFYSLPVIQLVLANEKNILKIGNLDSCFFNYQCKFTFMGIPDFNHMLSNVSYVVFGFLFMTLTKLRKTRYRVLQEHTNKPSDTGVPEHFGIFYALGGALVMEGVLSSIYHICPSQLSLHFDTTFMYVIAVLIFLKVHQFRHPDISANAHIVFSGIGLALAVEMIGFYTTNIIFWAIFDLVYLAMVFFFTLNVYFYGRSDLLWQTLRKMGGDPRTWKPSRFGVLALLLVILVFNLAFAAQLLNNPAPTVSWNILVVLFGNMIIYILYYMGMKLYLLRYKQRLNERMSTLSLIYAGSGILFLVLAGVFFQLGTMNSELSPSESRDLNRPCSLMVFDYHDLWHMSSAFGLFLLFLMILTLEDNNFLTTWQDIQVF</sequence>
<dbReference type="GO" id="GO:0051033">
    <property type="term" value="F:RNA transmembrane transporter activity"/>
    <property type="evidence" value="ECO:0007669"/>
    <property type="project" value="TreeGrafter"/>
</dbReference>
<evidence type="ECO:0000256" key="7">
    <source>
        <dbReference type="ARBA" id="ARBA00023180"/>
    </source>
</evidence>
<dbReference type="PANTHER" id="PTHR12185">
    <property type="entry name" value="SID1 TRANSMEMBRANE FAMILY MEMEBER"/>
    <property type="match status" value="1"/>
</dbReference>
<dbReference type="PANTHER" id="PTHR12185:SF14">
    <property type="entry name" value="CHOLESTEROL UPTAKE PROTEIN 1"/>
    <property type="match status" value="1"/>
</dbReference>
<evidence type="ECO:0000256" key="5">
    <source>
        <dbReference type="ARBA" id="ARBA00022989"/>
    </source>
</evidence>
<gene>
    <name evidence="9" type="ORF">TCAL_10682</name>
</gene>
<evidence type="ECO:0000313" key="10">
    <source>
        <dbReference type="Proteomes" id="UP000318571"/>
    </source>
</evidence>
<keyword evidence="5 8" id="KW-1133">Transmembrane helix</keyword>
<feature type="transmembrane region" description="Helical" evidence="8">
    <location>
        <begin position="358"/>
        <end position="379"/>
    </location>
</feature>
<dbReference type="InterPro" id="IPR025958">
    <property type="entry name" value="SID1_TM_fam"/>
</dbReference>
<keyword evidence="4" id="KW-0732">Signal</keyword>
<keyword evidence="7" id="KW-0325">Glycoprotein</keyword>
<dbReference type="EMBL" id="VCGU01000004">
    <property type="protein sequence ID" value="TRY76664.1"/>
    <property type="molecule type" value="Genomic_DNA"/>
</dbReference>
<dbReference type="GO" id="GO:0005886">
    <property type="term" value="C:plasma membrane"/>
    <property type="evidence" value="ECO:0007669"/>
    <property type="project" value="TreeGrafter"/>
</dbReference>
<comment type="subcellular location">
    <subcellularLocation>
        <location evidence="1">Membrane</location>
        <topology evidence="1">Multi-pass membrane protein</topology>
    </subcellularLocation>
</comment>
<evidence type="ECO:0000256" key="1">
    <source>
        <dbReference type="ARBA" id="ARBA00004141"/>
    </source>
</evidence>
<feature type="transmembrane region" description="Helical" evidence="8">
    <location>
        <begin position="413"/>
        <end position="430"/>
    </location>
</feature>
<evidence type="ECO:0000256" key="8">
    <source>
        <dbReference type="SAM" id="Phobius"/>
    </source>
</evidence>
<feature type="transmembrane region" description="Helical" evidence="8">
    <location>
        <begin position="513"/>
        <end position="532"/>
    </location>
</feature>
<keyword evidence="6 8" id="KW-0472">Membrane</keyword>
<keyword evidence="3 8" id="KW-0812">Transmembrane</keyword>
<feature type="transmembrane region" description="Helical" evidence="8">
    <location>
        <begin position="615"/>
        <end position="636"/>
    </location>
</feature>
<accession>A0A553PG64</accession>
<protein>
    <recommendedName>
        <fullName evidence="11">SID1 transmembrane family member 1</fullName>
    </recommendedName>
</protein>
<dbReference type="AlphaFoldDB" id="A0A553PG64"/>
<feature type="transmembrane region" description="Helical" evidence="8">
    <location>
        <begin position="657"/>
        <end position="676"/>
    </location>
</feature>
<evidence type="ECO:0000256" key="6">
    <source>
        <dbReference type="ARBA" id="ARBA00023136"/>
    </source>
</evidence>
<dbReference type="GO" id="GO:0003725">
    <property type="term" value="F:double-stranded RNA binding"/>
    <property type="evidence" value="ECO:0007669"/>
    <property type="project" value="TreeGrafter"/>
</dbReference>
<evidence type="ECO:0000256" key="2">
    <source>
        <dbReference type="ARBA" id="ARBA00006618"/>
    </source>
</evidence>
<evidence type="ECO:0008006" key="11">
    <source>
        <dbReference type="Google" id="ProtNLM"/>
    </source>
</evidence>
<comment type="similarity">
    <text evidence="2">Belongs to the SID1 family.</text>
</comment>
<dbReference type="STRING" id="6832.A0A553PG64"/>
<keyword evidence="10" id="KW-1185">Reference proteome</keyword>
<dbReference type="Pfam" id="PF13965">
    <property type="entry name" value="SID-1_RNA_chan"/>
    <property type="match status" value="1"/>
</dbReference>
<comment type="caution">
    <text evidence="9">The sequence shown here is derived from an EMBL/GenBank/DDBJ whole genome shotgun (WGS) entry which is preliminary data.</text>
</comment>
<dbReference type="GO" id="GO:0005764">
    <property type="term" value="C:lysosome"/>
    <property type="evidence" value="ECO:0007669"/>
    <property type="project" value="TreeGrafter"/>
</dbReference>
<feature type="transmembrane region" description="Helical" evidence="8">
    <location>
        <begin position="260"/>
        <end position="283"/>
    </location>
</feature>
<name>A0A553PG64_TIGCA</name>
<proteinExistence type="inferred from homology"/>
<feature type="transmembrane region" description="Helical" evidence="8">
    <location>
        <begin position="456"/>
        <end position="477"/>
    </location>
</feature>
<evidence type="ECO:0000256" key="3">
    <source>
        <dbReference type="ARBA" id="ARBA00022692"/>
    </source>
</evidence>
<dbReference type="Proteomes" id="UP000318571">
    <property type="component" value="Chromosome 5"/>
</dbReference>
<feature type="transmembrane region" description="Helical" evidence="8">
    <location>
        <begin position="205"/>
        <end position="228"/>
    </location>
</feature>